<reference evidence="2 3" key="1">
    <citation type="journal article" date="2017" name="Nat. Commun.">
        <title>Genome assembly with in vitro proximity ligation data and whole-genome triplication in lettuce.</title>
        <authorList>
            <person name="Reyes-Chin-Wo S."/>
            <person name="Wang Z."/>
            <person name="Yang X."/>
            <person name="Kozik A."/>
            <person name="Arikit S."/>
            <person name="Song C."/>
            <person name="Xia L."/>
            <person name="Froenicke L."/>
            <person name="Lavelle D.O."/>
            <person name="Truco M.J."/>
            <person name="Xia R."/>
            <person name="Zhu S."/>
            <person name="Xu C."/>
            <person name="Xu H."/>
            <person name="Xu X."/>
            <person name="Cox K."/>
            <person name="Korf I."/>
            <person name="Meyers B.C."/>
            <person name="Michelmore R.W."/>
        </authorList>
    </citation>
    <scope>NUCLEOTIDE SEQUENCE [LARGE SCALE GENOMIC DNA]</scope>
    <source>
        <strain evidence="3">cv. Salinas</strain>
        <tissue evidence="2">Seedlings</tissue>
    </source>
</reference>
<organism evidence="2 3">
    <name type="scientific">Lactuca sativa</name>
    <name type="common">Garden lettuce</name>
    <dbReference type="NCBI Taxonomy" id="4236"/>
    <lineage>
        <taxon>Eukaryota</taxon>
        <taxon>Viridiplantae</taxon>
        <taxon>Streptophyta</taxon>
        <taxon>Embryophyta</taxon>
        <taxon>Tracheophyta</taxon>
        <taxon>Spermatophyta</taxon>
        <taxon>Magnoliopsida</taxon>
        <taxon>eudicotyledons</taxon>
        <taxon>Gunneridae</taxon>
        <taxon>Pentapetalae</taxon>
        <taxon>asterids</taxon>
        <taxon>campanulids</taxon>
        <taxon>Asterales</taxon>
        <taxon>Asteraceae</taxon>
        <taxon>Cichorioideae</taxon>
        <taxon>Cichorieae</taxon>
        <taxon>Lactucinae</taxon>
        <taxon>Lactuca</taxon>
    </lineage>
</organism>
<comment type="caution">
    <text evidence="2">The sequence shown here is derived from an EMBL/GenBank/DDBJ whole genome shotgun (WGS) entry which is preliminary data.</text>
</comment>
<feature type="domain" description="Reverse transcriptase zinc-binding" evidence="1">
    <location>
        <begin position="2"/>
        <end position="38"/>
    </location>
</feature>
<keyword evidence="3" id="KW-1185">Reference proteome</keyword>
<accession>A0A9R1UKY4</accession>
<gene>
    <name evidence="2" type="ORF">LSAT_V11C800425310</name>
</gene>
<protein>
    <recommendedName>
        <fullName evidence="1">Reverse transcriptase zinc-binding domain-containing protein</fullName>
    </recommendedName>
</protein>
<dbReference type="InterPro" id="IPR026960">
    <property type="entry name" value="RVT-Znf"/>
</dbReference>
<dbReference type="Pfam" id="PF13966">
    <property type="entry name" value="zf-RVT"/>
    <property type="match status" value="1"/>
</dbReference>
<dbReference type="Proteomes" id="UP000235145">
    <property type="component" value="Unassembled WGS sequence"/>
</dbReference>
<sequence>MWIPVKINCFLWRLFKNKIPTYNNMIKRGVRALSDSCSSLLEKINGIEGGKRKKKGSISLIYTTLWMIWKTINALVFRNEKTSVFSCGRLY</sequence>
<proteinExistence type="predicted"/>
<evidence type="ECO:0000259" key="1">
    <source>
        <dbReference type="Pfam" id="PF13966"/>
    </source>
</evidence>
<evidence type="ECO:0000313" key="2">
    <source>
        <dbReference type="EMBL" id="KAJ0189059.1"/>
    </source>
</evidence>
<name>A0A9R1UKY4_LACSA</name>
<dbReference type="EMBL" id="NBSK02000008">
    <property type="protein sequence ID" value="KAJ0189059.1"/>
    <property type="molecule type" value="Genomic_DNA"/>
</dbReference>
<evidence type="ECO:0000313" key="3">
    <source>
        <dbReference type="Proteomes" id="UP000235145"/>
    </source>
</evidence>
<dbReference type="AlphaFoldDB" id="A0A9R1UKY4"/>